<dbReference type="AlphaFoldDB" id="A0A9J5XHE6"/>
<keyword evidence="2" id="KW-1185">Reference proteome</keyword>
<protein>
    <submittedName>
        <fullName evidence="1">Uncharacterized protein</fullName>
    </submittedName>
</protein>
<gene>
    <name evidence="1" type="ORF">H5410_047473</name>
</gene>
<reference evidence="1 2" key="1">
    <citation type="submission" date="2020-09" db="EMBL/GenBank/DDBJ databases">
        <title>De no assembly of potato wild relative species, Solanum commersonii.</title>
        <authorList>
            <person name="Cho K."/>
        </authorList>
    </citation>
    <scope>NUCLEOTIDE SEQUENCE [LARGE SCALE GENOMIC DNA]</scope>
    <source>
        <strain evidence="1">LZ3.2</strain>
        <tissue evidence="1">Leaf</tissue>
    </source>
</reference>
<sequence>MEGQHPNQREMLHLVGHQKSMSHSGKTQEKRLPDCLQMFFCHEKEETNSHLVSTCVWWAIWRERNLRCHENITNTIQKVKENCINMFFWCKEDGIEEVEHLVDFLGSM</sequence>
<organism evidence="1 2">
    <name type="scientific">Solanum commersonii</name>
    <name type="common">Commerson's wild potato</name>
    <name type="synonym">Commerson's nightshade</name>
    <dbReference type="NCBI Taxonomy" id="4109"/>
    <lineage>
        <taxon>Eukaryota</taxon>
        <taxon>Viridiplantae</taxon>
        <taxon>Streptophyta</taxon>
        <taxon>Embryophyta</taxon>
        <taxon>Tracheophyta</taxon>
        <taxon>Spermatophyta</taxon>
        <taxon>Magnoliopsida</taxon>
        <taxon>eudicotyledons</taxon>
        <taxon>Gunneridae</taxon>
        <taxon>Pentapetalae</taxon>
        <taxon>asterids</taxon>
        <taxon>lamiids</taxon>
        <taxon>Solanales</taxon>
        <taxon>Solanaceae</taxon>
        <taxon>Solanoideae</taxon>
        <taxon>Solaneae</taxon>
        <taxon>Solanum</taxon>
    </lineage>
</organism>
<evidence type="ECO:0000313" key="2">
    <source>
        <dbReference type="Proteomes" id="UP000824120"/>
    </source>
</evidence>
<name>A0A9J5XHE6_SOLCO</name>
<dbReference type="Proteomes" id="UP000824120">
    <property type="component" value="Chromosome 9"/>
</dbReference>
<accession>A0A9J5XHE6</accession>
<evidence type="ECO:0000313" key="1">
    <source>
        <dbReference type="EMBL" id="KAG5587039.1"/>
    </source>
</evidence>
<comment type="caution">
    <text evidence="1">The sequence shown here is derived from an EMBL/GenBank/DDBJ whole genome shotgun (WGS) entry which is preliminary data.</text>
</comment>
<dbReference type="EMBL" id="JACXVP010000009">
    <property type="protein sequence ID" value="KAG5587039.1"/>
    <property type="molecule type" value="Genomic_DNA"/>
</dbReference>
<proteinExistence type="predicted"/>